<evidence type="ECO:0000256" key="5">
    <source>
        <dbReference type="ARBA" id="ARBA00022989"/>
    </source>
</evidence>
<evidence type="ECO:0000256" key="2">
    <source>
        <dbReference type="ARBA" id="ARBA00022448"/>
    </source>
</evidence>
<feature type="transmembrane region" description="Helical" evidence="7">
    <location>
        <begin position="46"/>
        <end position="67"/>
    </location>
</feature>
<evidence type="ECO:0000256" key="1">
    <source>
        <dbReference type="ARBA" id="ARBA00004651"/>
    </source>
</evidence>
<dbReference type="InterPro" id="IPR011701">
    <property type="entry name" value="MFS"/>
</dbReference>
<feature type="transmembrane region" description="Helical" evidence="7">
    <location>
        <begin position="246"/>
        <end position="269"/>
    </location>
</feature>
<proteinExistence type="predicted"/>
<dbReference type="PANTHER" id="PTHR23517">
    <property type="entry name" value="RESISTANCE PROTEIN MDTM, PUTATIVE-RELATED-RELATED"/>
    <property type="match status" value="1"/>
</dbReference>
<dbReference type="PANTHER" id="PTHR23517:SF2">
    <property type="entry name" value="MULTIDRUG RESISTANCE PROTEIN MDTH"/>
    <property type="match status" value="1"/>
</dbReference>
<name>A0ABT6C580_9MICO</name>
<evidence type="ECO:0000256" key="7">
    <source>
        <dbReference type="SAM" id="Phobius"/>
    </source>
</evidence>
<dbReference type="RefSeq" id="WP_275236872.1">
    <property type="nucleotide sequence ID" value="NZ_JARFJC010000012.1"/>
</dbReference>
<dbReference type="Gene3D" id="1.20.1250.20">
    <property type="entry name" value="MFS general substrate transporter like domains"/>
    <property type="match status" value="1"/>
</dbReference>
<comment type="subcellular location">
    <subcellularLocation>
        <location evidence="1">Cell membrane</location>
        <topology evidence="1">Multi-pass membrane protein</topology>
    </subcellularLocation>
</comment>
<gene>
    <name evidence="9" type="ORF">P4R38_06925</name>
</gene>
<reference evidence="9 10" key="1">
    <citation type="submission" date="2023-03" db="EMBL/GenBank/DDBJ databases">
        <title>YIM 133296 draft genome.</title>
        <authorList>
            <person name="Xiong L."/>
        </authorList>
    </citation>
    <scope>NUCLEOTIDE SEQUENCE [LARGE SCALE GENOMIC DNA]</scope>
    <source>
        <strain evidence="9 10">YIM 133296</strain>
    </source>
</reference>
<feature type="transmembrane region" description="Helical" evidence="7">
    <location>
        <begin position="103"/>
        <end position="124"/>
    </location>
</feature>
<evidence type="ECO:0000313" key="9">
    <source>
        <dbReference type="EMBL" id="MDF8263970.1"/>
    </source>
</evidence>
<dbReference type="InterPro" id="IPR050171">
    <property type="entry name" value="MFS_Transporters"/>
</dbReference>
<evidence type="ECO:0000256" key="3">
    <source>
        <dbReference type="ARBA" id="ARBA00022475"/>
    </source>
</evidence>
<dbReference type="SUPFAM" id="SSF103473">
    <property type="entry name" value="MFS general substrate transporter"/>
    <property type="match status" value="1"/>
</dbReference>
<dbReference type="InterPro" id="IPR020846">
    <property type="entry name" value="MFS_dom"/>
</dbReference>
<dbReference type="PRINTS" id="PR01035">
    <property type="entry name" value="TCRTETA"/>
</dbReference>
<feature type="transmembrane region" description="Helical" evidence="7">
    <location>
        <begin position="215"/>
        <end position="240"/>
    </location>
</feature>
<feature type="transmembrane region" description="Helical" evidence="7">
    <location>
        <begin position="281"/>
        <end position="303"/>
    </location>
</feature>
<organism evidence="9 10">
    <name type="scientific">Luteipulveratus flavus</name>
    <dbReference type="NCBI Taxonomy" id="3031728"/>
    <lineage>
        <taxon>Bacteria</taxon>
        <taxon>Bacillati</taxon>
        <taxon>Actinomycetota</taxon>
        <taxon>Actinomycetes</taxon>
        <taxon>Micrococcales</taxon>
        <taxon>Dermacoccaceae</taxon>
        <taxon>Luteipulveratus</taxon>
    </lineage>
</organism>
<dbReference type="InterPro" id="IPR001958">
    <property type="entry name" value="Tet-R_TetA/multi-R_MdtG-like"/>
</dbReference>
<feature type="transmembrane region" description="Helical" evidence="7">
    <location>
        <begin position="20"/>
        <end position="40"/>
    </location>
</feature>
<accession>A0ABT6C580</accession>
<evidence type="ECO:0000256" key="4">
    <source>
        <dbReference type="ARBA" id="ARBA00022692"/>
    </source>
</evidence>
<dbReference type="PROSITE" id="PS50850">
    <property type="entry name" value="MFS"/>
    <property type="match status" value="1"/>
</dbReference>
<evidence type="ECO:0000256" key="6">
    <source>
        <dbReference type="ARBA" id="ARBA00023136"/>
    </source>
</evidence>
<feature type="transmembrane region" description="Helical" evidence="7">
    <location>
        <begin position="346"/>
        <end position="367"/>
    </location>
</feature>
<feature type="transmembrane region" description="Helical" evidence="7">
    <location>
        <begin position="373"/>
        <end position="393"/>
    </location>
</feature>
<dbReference type="Pfam" id="PF07690">
    <property type="entry name" value="MFS_1"/>
    <property type="match status" value="1"/>
</dbReference>
<evidence type="ECO:0000259" key="8">
    <source>
        <dbReference type="PROSITE" id="PS50850"/>
    </source>
</evidence>
<keyword evidence="5 7" id="KW-1133">Transmembrane helix</keyword>
<keyword evidence="10" id="KW-1185">Reference proteome</keyword>
<feature type="transmembrane region" description="Helical" evidence="7">
    <location>
        <begin position="136"/>
        <end position="160"/>
    </location>
</feature>
<protein>
    <submittedName>
        <fullName evidence="9">MFS transporter</fullName>
    </submittedName>
</protein>
<keyword evidence="6 7" id="KW-0472">Membrane</keyword>
<dbReference type="InterPro" id="IPR036259">
    <property type="entry name" value="MFS_trans_sf"/>
</dbReference>
<dbReference type="EMBL" id="JAROAV010000024">
    <property type="protein sequence ID" value="MDF8263970.1"/>
    <property type="molecule type" value="Genomic_DNA"/>
</dbReference>
<comment type="caution">
    <text evidence="9">The sequence shown here is derived from an EMBL/GenBank/DDBJ whole genome shotgun (WGS) entry which is preliminary data.</text>
</comment>
<feature type="transmembrane region" description="Helical" evidence="7">
    <location>
        <begin position="166"/>
        <end position="187"/>
    </location>
</feature>
<keyword evidence="4 7" id="KW-0812">Transmembrane</keyword>
<feature type="transmembrane region" description="Helical" evidence="7">
    <location>
        <begin position="79"/>
        <end position="97"/>
    </location>
</feature>
<keyword evidence="2" id="KW-0813">Transport</keyword>
<feature type="transmembrane region" description="Helical" evidence="7">
    <location>
        <begin position="309"/>
        <end position="334"/>
    </location>
</feature>
<sequence length="422" mass="43649">MRERLGIPPINGHRTFVTAVAVDAIGSGVFLPVAVLYFVATTSLSLSEVGLAMSVAALVGLPVVLAIGQVVDRVGPRRVLLVANIASALGFVGFTVAESFPVVTALLCLVGIGQSAFWASYSPLVAAISREGERELWFGFLGALRNVGFAVGGLSSGLAISIGTDAAYRALVLANAVSYAVAFVLYLRVEGGGPAERSDEQATASWSVALRDRPFSLVVLANFVYAMCCVALNVAMPVYASQVLHLSGWVTGAIFTVNTALIGFGQGLVVRSMTGRVRYRLVIAGYLVFAAGFLLLGGVSALSATVASVAILGAVAVYTLGELVAGPVLITIAVESRPEEVRGRYLALQQLTWLVTGVVAPTTYTWLLSHGKATVWLALAGLALLGCLVAALMPRALPVAAAPVTNEATSGEEVAADARTAV</sequence>
<feature type="domain" description="Major facilitator superfamily (MFS) profile" evidence="8">
    <location>
        <begin position="1"/>
        <end position="398"/>
    </location>
</feature>
<dbReference type="Proteomes" id="UP001528912">
    <property type="component" value="Unassembled WGS sequence"/>
</dbReference>
<evidence type="ECO:0000313" key="10">
    <source>
        <dbReference type="Proteomes" id="UP001528912"/>
    </source>
</evidence>
<keyword evidence="3" id="KW-1003">Cell membrane</keyword>